<accession>A0A9U8EDI3</accession>
<dbReference type="KEGG" id="bgt:106067845"/>
<dbReference type="AlphaFoldDB" id="A0A9U8EDI3"/>
<evidence type="ECO:0000313" key="2">
    <source>
        <dbReference type="RefSeq" id="XP_013082571.2"/>
    </source>
</evidence>
<gene>
    <name evidence="2" type="primary">LOC106067845</name>
</gene>
<dbReference type="GeneID" id="106067845"/>
<dbReference type="Proteomes" id="UP001165740">
    <property type="component" value="Chromosome 16"/>
</dbReference>
<sequence length="203" mass="22841">MGSMISIDKDKMHFNKKDCRDLNLTGRHECLISEAGEADLFNQLIGCKKNPNHTQFVSIETLTVEDLPEGYRDAEFYELIRGVADLTVKVDVKMTSCHRPNIWPGKDVPYPFCDYKGKTYLRCGSGLLMVYMFRDGIGLTEDGVTYEDLGLNCNRCYKTCPCEKCLLSDDPSTVWWEFIVGTAAHVVFDDCEASSTKCTGRGS</sequence>
<protein>
    <submittedName>
        <fullName evidence="2">Uncharacterized protein LOC106067845</fullName>
    </submittedName>
</protein>
<proteinExistence type="predicted"/>
<dbReference type="RefSeq" id="XP_013082571.2">
    <property type="nucleotide sequence ID" value="XM_013227117.2"/>
</dbReference>
<reference evidence="2" key="1">
    <citation type="submission" date="2025-08" db="UniProtKB">
        <authorList>
            <consortium name="RefSeq"/>
        </authorList>
    </citation>
    <scope>IDENTIFICATION</scope>
</reference>
<dbReference type="OrthoDB" id="6198763at2759"/>
<keyword evidence="1" id="KW-1185">Reference proteome</keyword>
<name>A0A9U8EDI3_BIOGL</name>
<organism evidence="1 2">
    <name type="scientific">Biomphalaria glabrata</name>
    <name type="common">Bloodfluke planorb</name>
    <name type="synonym">Freshwater snail</name>
    <dbReference type="NCBI Taxonomy" id="6526"/>
    <lineage>
        <taxon>Eukaryota</taxon>
        <taxon>Metazoa</taxon>
        <taxon>Spiralia</taxon>
        <taxon>Lophotrochozoa</taxon>
        <taxon>Mollusca</taxon>
        <taxon>Gastropoda</taxon>
        <taxon>Heterobranchia</taxon>
        <taxon>Euthyneura</taxon>
        <taxon>Panpulmonata</taxon>
        <taxon>Hygrophila</taxon>
        <taxon>Lymnaeoidea</taxon>
        <taxon>Planorbidae</taxon>
        <taxon>Biomphalaria</taxon>
    </lineage>
</organism>
<evidence type="ECO:0000313" key="1">
    <source>
        <dbReference type="Proteomes" id="UP001165740"/>
    </source>
</evidence>